<dbReference type="SUPFAM" id="SSF55729">
    <property type="entry name" value="Acyl-CoA N-acyltransferases (Nat)"/>
    <property type="match status" value="1"/>
</dbReference>
<dbReference type="InterPro" id="IPR016181">
    <property type="entry name" value="Acyl_CoA_acyltransferase"/>
</dbReference>
<name>A0A1B1BFN3_9MICO</name>
<proteinExistence type="predicted"/>
<sequence>MSVDPAAVAEAYRRYDEAARAAGVSVRMAEPRDLASIIGLFERTWGVGRSPDRAMLLALDYAGNTVLLATEKGKTVGATLGFLGWTDGVHLHSHMAAVVPWHRGGGVGFALKLFQRAVCLEQGITEMRWTFDPLIRRNAHFNLVKLGAEVTGFLPDFYGRLDDVISGADHSDRFEARWALGSARVRRALDGRPAPHWRAEGSWALDADFERLRADDPAAAAVRREESRAVFADAFRRGLRPEVTGHNDYVFTADPGDREPGDPEPTDAGAGHRDGDASV</sequence>
<dbReference type="GO" id="GO:0016747">
    <property type="term" value="F:acyltransferase activity, transferring groups other than amino-acyl groups"/>
    <property type="evidence" value="ECO:0007669"/>
    <property type="project" value="InterPro"/>
</dbReference>
<organism evidence="3 4">
    <name type="scientific">Cryobacterium arcticum</name>
    <dbReference type="NCBI Taxonomy" id="670052"/>
    <lineage>
        <taxon>Bacteria</taxon>
        <taxon>Bacillati</taxon>
        <taxon>Actinomycetota</taxon>
        <taxon>Actinomycetes</taxon>
        <taxon>Micrococcales</taxon>
        <taxon>Microbacteriaceae</taxon>
        <taxon>Cryobacterium</taxon>
    </lineage>
</organism>
<dbReference type="PANTHER" id="PTHR41700">
    <property type="entry name" value="GCN5-RELATED N-ACETYLTRANSFERASE"/>
    <property type="match status" value="1"/>
</dbReference>
<dbReference type="KEGG" id="cart:PA27867_0420"/>
<evidence type="ECO:0000313" key="4">
    <source>
        <dbReference type="Proteomes" id="UP000092582"/>
    </source>
</evidence>
<dbReference type="InterPro" id="IPR000182">
    <property type="entry name" value="GNAT_dom"/>
</dbReference>
<protein>
    <recommendedName>
        <fullName evidence="2">N-acetyltransferase domain-containing protein</fullName>
    </recommendedName>
</protein>
<feature type="compositionally biased region" description="Basic and acidic residues" evidence="1">
    <location>
        <begin position="270"/>
        <end position="279"/>
    </location>
</feature>
<dbReference type="AlphaFoldDB" id="A0A1B1BFN3"/>
<gene>
    <name evidence="3" type="ORF">PA27867_0420</name>
</gene>
<dbReference type="PANTHER" id="PTHR41700:SF1">
    <property type="entry name" value="N-ACETYLTRANSFERASE DOMAIN-CONTAINING PROTEIN"/>
    <property type="match status" value="1"/>
</dbReference>
<feature type="domain" description="N-acetyltransferase" evidence="2">
    <location>
        <begin position="24"/>
        <end position="171"/>
    </location>
</feature>
<dbReference type="InterPro" id="IPR038764">
    <property type="entry name" value="GNAT_N_AcTrfase_prd"/>
</dbReference>
<feature type="region of interest" description="Disordered" evidence="1">
    <location>
        <begin position="246"/>
        <end position="279"/>
    </location>
</feature>
<accession>A0A1B1BFN3</accession>
<dbReference type="Gene3D" id="3.40.630.30">
    <property type="match status" value="1"/>
</dbReference>
<dbReference type="STRING" id="670052.PA27867_0420"/>
<dbReference type="OrthoDB" id="9797990at2"/>
<dbReference type="Proteomes" id="UP000092582">
    <property type="component" value="Chromosome 1"/>
</dbReference>
<dbReference type="PROSITE" id="PS51186">
    <property type="entry name" value="GNAT"/>
    <property type="match status" value="1"/>
</dbReference>
<evidence type="ECO:0000259" key="2">
    <source>
        <dbReference type="PROSITE" id="PS51186"/>
    </source>
</evidence>
<dbReference type="RefSeq" id="WP_066592560.1">
    <property type="nucleotide sequence ID" value="NZ_CP016282.1"/>
</dbReference>
<evidence type="ECO:0000256" key="1">
    <source>
        <dbReference type="SAM" id="MobiDB-lite"/>
    </source>
</evidence>
<evidence type="ECO:0000313" key="3">
    <source>
        <dbReference type="EMBL" id="ANP71392.1"/>
    </source>
</evidence>
<keyword evidence="4" id="KW-1185">Reference proteome</keyword>
<dbReference type="EMBL" id="CP016282">
    <property type="protein sequence ID" value="ANP71392.1"/>
    <property type="molecule type" value="Genomic_DNA"/>
</dbReference>
<reference evidence="3 4" key="1">
    <citation type="submission" date="2016-06" db="EMBL/GenBank/DDBJ databases">
        <title>Genome sequencing of Cryobacterium arcticum PAMC 27867.</title>
        <authorList>
            <person name="Lee J."/>
            <person name="Kim O.-S."/>
        </authorList>
    </citation>
    <scope>NUCLEOTIDE SEQUENCE [LARGE SCALE GENOMIC DNA]</scope>
    <source>
        <strain evidence="3 4">PAMC 27867</strain>
    </source>
</reference>